<gene>
    <name evidence="1" type="ORF">KU392_09280</name>
</gene>
<evidence type="ECO:0000313" key="1">
    <source>
        <dbReference type="EMBL" id="MBV4397443.1"/>
    </source>
</evidence>
<proteinExistence type="predicted"/>
<reference evidence="1 2" key="1">
    <citation type="submission" date="2021-06" db="EMBL/GenBank/DDBJ databases">
        <authorList>
            <person name="Lu T."/>
            <person name="Wang Q."/>
            <person name="Han X."/>
        </authorList>
    </citation>
    <scope>NUCLEOTIDE SEQUENCE [LARGE SCALE GENOMIC DNA]</scope>
    <source>
        <strain evidence="1 2">LAM0050</strain>
    </source>
</reference>
<protein>
    <submittedName>
        <fullName evidence="1">Uncharacterized protein</fullName>
    </submittedName>
</protein>
<organism evidence="1 2">
    <name type="scientific">Advenella alkanexedens</name>
    <dbReference type="NCBI Taxonomy" id="1481665"/>
    <lineage>
        <taxon>Bacteria</taxon>
        <taxon>Pseudomonadati</taxon>
        <taxon>Pseudomonadota</taxon>
        <taxon>Betaproteobacteria</taxon>
        <taxon>Burkholderiales</taxon>
        <taxon>Alcaligenaceae</taxon>
    </lineage>
</organism>
<dbReference type="EMBL" id="JAHSPR010000006">
    <property type="protein sequence ID" value="MBV4397443.1"/>
    <property type="molecule type" value="Genomic_DNA"/>
</dbReference>
<comment type="caution">
    <text evidence="1">The sequence shown here is derived from an EMBL/GenBank/DDBJ whole genome shotgun (WGS) entry which is preliminary data.</text>
</comment>
<keyword evidence="2" id="KW-1185">Reference proteome</keyword>
<accession>A0ABS6NPB5</accession>
<sequence>MMTLAAVSPSVSSLLGTDSITPLPFTLEICDSSGNSKTLTISSNASLGPDSAAHTSDIHCLLCILSESQAAIVTLACILLLGFIARQVITIVYHEWQLLIRTIRWRPNRSQAPPQFPLFS</sequence>
<evidence type="ECO:0000313" key="2">
    <source>
        <dbReference type="Proteomes" id="UP000722165"/>
    </source>
</evidence>
<name>A0ABS6NPB5_9BURK</name>
<dbReference type="Proteomes" id="UP000722165">
    <property type="component" value="Unassembled WGS sequence"/>
</dbReference>